<sequence>MVRFLIRIAIFLGSAALGLFLASLLIGGFHVHAAGFLFAIIVFALAQSVIEWLVERLFHRSAPAVAGVAGLLSTFLALWLATLLSDGLSFDGVGAWILAAVVVWLVTAIVGWLATKFLLARTERNRR</sequence>
<dbReference type="RefSeq" id="WP_350348579.1">
    <property type="nucleotide sequence ID" value="NZ_CP158374.1"/>
</dbReference>
<dbReference type="AlphaFoldDB" id="A0AAU7W9B3"/>
<name>A0AAU7W9B3_9MICO</name>
<dbReference type="EMBL" id="CP158374">
    <property type="protein sequence ID" value="XBX82563.1"/>
    <property type="molecule type" value="Genomic_DNA"/>
</dbReference>
<feature type="transmembrane region" description="Helical" evidence="1">
    <location>
        <begin position="5"/>
        <end position="27"/>
    </location>
</feature>
<reference evidence="2" key="1">
    <citation type="submission" date="2024-05" db="EMBL/GenBank/DDBJ databases">
        <authorList>
            <person name="Yu L."/>
        </authorList>
    </citation>
    <scope>NUCLEOTIDE SEQUENCE</scope>
    <source>
        <strain evidence="2">G08B096</strain>
    </source>
</reference>
<keyword evidence="1" id="KW-0812">Transmembrane</keyword>
<protein>
    <recommendedName>
        <fullName evidence="3">Superfamily IV 4 TMS phage holin</fullName>
    </recommendedName>
</protein>
<gene>
    <name evidence="2" type="ORF">ABIQ69_01235</name>
</gene>
<evidence type="ECO:0000313" key="2">
    <source>
        <dbReference type="EMBL" id="XBX82563.1"/>
    </source>
</evidence>
<keyword evidence="1" id="KW-0472">Membrane</keyword>
<feature type="transmembrane region" description="Helical" evidence="1">
    <location>
        <begin position="93"/>
        <end position="119"/>
    </location>
</feature>
<accession>A0AAU7W9B3</accession>
<feature type="transmembrane region" description="Helical" evidence="1">
    <location>
        <begin position="33"/>
        <end position="54"/>
    </location>
</feature>
<proteinExistence type="predicted"/>
<evidence type="ECO:0008006" key="3">
    <source>
        <dbReference type="Google" id="ProtNLM"/>
    </source>
</evidence>
<organism evidence="2">
    <name type="scientific">Agromyces sp. G08B096</name>
    <dbReference type="NCBI Taxonomy" id="3156399"/>
    <lineage>
        <taxon>Bacteria</taxon>
        <taxon>Bacillati</taxon>
        <taxon>Actinomycetota</taxon>
        <taxon>Actinomycetes</taxon>
        <taxon>Micrococcales</taxon>
        <taxon>Microbacteriaceae</taxon>
        <taxon>Agromyces</taxon>
    </lineage>
</organism>
<keyword evidence="1" id="KW-1133">Transmembrane helix</keyword>
<evidence type="ECO:0000256" key="1">
    <source>
        <dbReference type="SAM" id="Phobius"/>
    </source>
</evidence>
<feature type="transmembrane region" description="Helical" evidence="1">
    <location>
        <begin position="61"/>
        <end position="81"/>
    </location>
</feature>